<dbReference type="PANTHER" id="PTHR12483:SF115">
    <property type="entry name" value="COPPER TRANSPORT PROTEIN"/>
    <property type="match status" value="1"/>
</dbReference>
<dbReference type="Pfam" id="PF04145">
    <property type="entry name" value="Ctr"/>
    <property type="match status" value="1"/>
</dbReference>
<dbReference type="GO" id="GO:0005375">
    <property type="term" value="F:copper ion transmembrane transporter activity"/>
    <property type="evidence" value="ECO:0007669"/>
    <property type="project" value="UniProtKB-UniRule"/>
</dbReference>
<feature type="transmembrane region" description="Helical" evidence="4">
    <location>
        <begin position="220"/>
        <end position="246"/>
    </location>
</feature>
<evidence type="ECO:0000313" key="7">
    <source>
        <dbReference type="Proteomes" id="UP001620626"/>
    </source>
</evidence>
<keyword evidence="1 4" id="KW-0812">Transmembrane</keyword>
<comment type="subcellular location">
    <subcellularLocation>
        <location evidence="4">Membrane</location>
        <topology evidence="4">Multi-pass membrane protein</topology>
    </subcellularLocation>
</comment>
<protein>
    <recommendedName>
        <fullName evidence="4">Copper transport protein</fullName>
    </recommendedName>
</protein>
<comment type="caution">
    <text evidence="6">The sequence shown here is derived from an EMBL/GenBank/DDBJ whole genome shotgun (WGS) entry which is preliminary data.</text>
</comment>
<evidence type="ECO:0000313" key="6">
    <source>
        <dbReference type="EMBL" id="KAL3116215.1"/>
    </source>
</evidence>
<sequence length="372" mass="41694">MKNNTKGNLQSPYHSLPMIKSLFFFRAVPFLFSSYHVNQWKTKNCRLQMPSLKRQRIISISSQIHSILLISLRAESIAPTKLFGKYISKQIAKININPTMNGGYGFGGYGNGMMPTGYGSGAFSYGMSSPFVHFNTDEYILFDFWHPFSSLGMAFSCLCVFVVSAGFEAIRWFRQVFGKRTELVMPSDQTQNNGTLPSGSNSLLALSNMKLRFRPTACDVLLYAVQLLISYILMIIVMTLNGWLIFAEQLKGHRSRSSWKRQSRAAISAPSDLQQKAKHKNAAWNGRGLSNRETGTETGSTPAGEGTERLRRPRVNLSQTHKKSTFSVLQITSFPIADRAIQSSQMHSKTDQISRSPLQIIHFRAAIHAFAA</sequence>
<dbReference type="PANTHER" id="PTHR12483">
    <property type="entry name" value="SOLUTE CARRIER FAMILY 31 COPPER TRANSPORTERS"/>
    <property type="match status" value="1"/>
</dbReference>
<evidence type="ECO:0000256" key="5">
    <source>
        <dbReference type="SAM" id="MobiDB-lite"/>
    </source>
</evidence>
<evidence type="ECO:0000256" key="4">
    <source>
        <dbReference type="RuleBase" id="RU367022"/>
    </source>
</evidence>
<keyword evidence="4" id="KW-0813">Transport</keyword>
<feature type="compositionally biased region" description="Polar residues" evidence="5">
    <location>
        <begin position="291"/>
        <end position="301"/>
    </location>
</feature>
<name>A0ABD2LNH4_9BILA</name>
<accession>A0ABD2LNH4</accession>
<evidence type="ECO:0000256" key="3">
    <source>
        <dbReference type="ARBA" id="ARBA00023136"/>
    </source>
</evidence>
<keyword evidence="7" id="KW-1185">Reference proteome</keyword>
<organism evidence="6 7">
    <name type="scientific">Heterodera trifolii</name>
    <dbReference type="NCBI Taxonomy" id="157864"/>
    <lineage>
        <taxon>Eukaryota</taxon>
        <taxon>Metazoa</taxon>
        <taxon>Ecdysozoa</taxon>
        <taxon>Nematoda</taxon>
        <taxon>Chromadorea</taxon>
        <taxon>Rhabditida</taxon>
        <taxon>Tylenchina</taxon>
        <taxon>Tylenchomorpha</taxon>
        <taxon>Tylenchoidea</taxon>
        <taxon>Heteroderidae</taxon>
        <taxon>Heteroderinae</taxon>
        <taxon>Heterodera</taxon>
    </lineage>
</organism>
<feature type="transmembrane region" description="Helical" evidence="4">
    <location>
        <begin position="151"/>
        <end position="170"/>
    </location>
</feature>
<evidence type="ECO:0000256" key="1">
    <source>
        <dbReference type="ARBA" id="ARBA00022692"/>
    </source>
</evidence>
<gene>
    <name evidence="6" type="ORF">niasHT_002339</name>
</gene>
<dbReference type="Proteomes" id="UP001620626">
    <property type="component" value="Unassembled WGS sequence"/>
</dbReference>
<keyword evidence="3 4" id="KW-0472">Membrane</keyword>
<evidence type="ECO:0000256" key="2">
    <source>
        <dbReference type="ARBA" id="ARBA00022989"/>
    </source>
</evidence>
<keyword evidence="4" id="KW-0187">Copper transport</keyword>
<feature type="transmembrane region" description="Helical" evidence="4">
    <location>
        <begin position="18"/>
        <end position="37"/>
    </location>
</feature>
<reference evidence="6 7" key="1">
    <citation type="submission" date="2024-10" db="EMBL/GenBank/DDBJ databases">
        <authorList>
            <person name="Kim D."/>
        </authorList>
    </citation>
    <scope>NUCLEOTIDE SEQUENCE [LARGE SCALE GENOMIC DNA]</scope>
    <source>
        <strain evidence="6">BH-2024</strain>
    </source>
</reference>
<keyword evidence="4" id="KW-0186">Copper</keyword>
<dbReference type="EMBL" id="JBICBT010000361">
    <property type="protein sequence ID" value="KAL3116215.1"/>
    <property type="molecule type" value="Genomic_DNA"/>
</dbReference>
<dbReference type="InterPro" id="IPR007274">
    <property type="entry name" value="Cop_transporter"/>
</dbReference>
<comment type="similarity">
    <text evidence="4">Belongs to the copper transporter (Ctr) (TC 1.A.56) family. SLC31A subfamily.</text>
</comment>
<dbReference type="AlphaFoldDB" id="A0ABD2LNH4"/>
<keyword evidence="4" id="KW-0406">Ion transport</keyword>
<feature type="region of interest" description="Disordered" evidence="5">
    <location>
        <begin position="259"/>
        <end position="311"/>
    </location>
</feature>
<keyword evidence="2 4" id="KW-1133">Transmembrane helix</keyword>
<dbReference type="GO" id="GO:0016020">
    <property type="term" value="C:membrane"/>
    <property type="evidence" value="ECO:0007669"/>
    <property type="project" value="UniProtKB-SubCell"/>
</dbReference>
<proteinExistence type="inferred from homology"/>